<dbReference type="EMBL" id="CP139781">
    <property type="protein sequence ID" value="WRQ89968.1"/>
    <property type="molecule type" value="Genomic_DNA"/>
</dbReference>
<dbReference type="InterPro" id="IPR002591">
    <property type="entry name" value="Phosphodiest/P_Trfase"/>
</dbReference>
<dbReference type="Pfam" id="PF01663">
    <property type="entry name" value="Phosphodiest"/>
    <property type="match status" value="1"/>
</dbReference>
<keyword evidence="4" id="KW-1185">Reference proteome</keyword>
<reference evidence="3 4" key="1">
    <citation type="submission" date="2023-12" db="EMBL/GenBank/DDBJ databases">
        <title>Description of an unclassified Opitutus bacterium of Verrucomicrobiota.</title>
        <authorList>
            <person name="Zhang D.-F."/>
        </authorList>
    </citation>
    <scope>NUCLEOTIDE SEQUENCE [LARGE SCALE GENOMIC DNA]</scope>
    <source>
        <strain evidence="3 4">WL0086</strain>
    </source>
</reference>
<gene>
    <name evidence="3" type="ORF">K1X11_011165</name>
</gene>
<dbReference type="InterPro" id="IPR017850">
    <property type="entry name" value="Alkaline_phosphatase_core_sf"/>
</dbReference>
<evidence type="ECO:0000259" key="2">
    <source>
        <dbReference type="Pfam" id="PF03372"/>
    </source>
</evidence>
<dbReference type="Gene3D" id="3.60.10.10">
    <property type="entry name" value="Endonuclease/exonuclease/phosphatase"/>
    <property type="match status" value="1"/>
</dbReference>
<name>A0ABZ1CE56_9BACT</name>
<dbReference type="Proteomes" id="UP000738431">
    <property type="component" value="Chromosome"/>
</dbReference>
<accession>A0ABZ1CE56</accession>
<dbReference type="Gene3D" id="3.40.720.10">
    <property type="entry name" value="Alkaline Phosphatase, subunit A"/>
    <property type="match status" value="1"/>
</dbReference>
<dbReference type="InterPro" id="IPR005135">
    <property type="entry name" value="Endo/exonuclease/phosphatase"/>
</dbReference>
<organism evidence="3 4">
    <name type="scientific">Actomonas aquatica</name>
    <dbReference type="NCBI Taxonomy" id="2866162"/>
    <lineage>
        <taxon>Bacteria</taxon>
        <taxon>Pseudomonadati</taxon>
        <taxon>Verrucomicrobiota</taxon>
        <taxon>Opitutia</taxon>
        <taxon>Opitutales</taxon>
        <taxon>Opitutaceae</taxon>
        <taxon>Actomonas</taxon>
    </lineage>
</organism>
<dbReference type="Pfam" id="PF03372">
    <property type="entry name" value="Exo_endo_phos"/>
    <property type="match status" value="1"/>
</dbReference>
<dbReference type="GO" id="GO:0004519">
    <property type="term" value="F:endonuclease activity"/>
    <property type="evidence" value="ECO:0007669"/>
    <property type="project" value="UniProtKB-KW"/>
</dbReference>
<dbReference type="PANTHER" id="PTHR14859">
    <property type="entry name" value="CALCOFLUOR WHITE HYPERSENSITIVE PROTEIN PRECURSOR"/>
    <property type="match status" value="1"/>
</dbReference>
<dbReference type="InterPro" id="IPR036691">
    <property type="entry name" value="Endo/exonu/phosph_ase_sf"/>
</dbReference>
<evidence type="ECO:0000313" key="4">
    <source>
        <dbReference type="Proteomes" id="UP000738431"/>
    </source>
</evidence>
<keyword evidence="3" id="KW-0255">Endonuclease</keyword>
<dbReference type="PANTHER" id="PTHR14859:SF15">
    <property type="entry name" value="ENDONUCLEASE_EXONUCLEASE_PHOSPHATASE DOMAIN-CONTAINING PROTEIN"/>
    <property type="match status" value="1"/>
</dbReference>
<proteinExistence type="predicted"/>
<feature type="region of interest" description="Disordered" evidence="1">
    <location>
        <begin position="543"/>
        <end position="573"/>
    </location>
</feature>
<evidence type="ECO:0000313" key="3">
    <source>
        <dbReference type="EMBL" id="WRQ89968.1"/>
    </source>
</evidence>
<evidence type="ECO:0000256" key="1">
    <source>
        <dbReference type="SAM" id="MobiDB-lite"/>
    </source>
</evidence>
<dbReference type="SUPFAM" id="SSF53649">
    <property type="entry name" value="Alkaline phosphatase-like"/>
    <property type="match status" value="1"/>
</dbReference>
<sequence length="838" mass="91803">MLARLNTYLRYLRRKFSRADWFARRTGLKSTTGSDQPGLLLIQIDGLSRHELERGLAQKKLPGLARLLKRRGYKLHDFYPGLPSSTPAVQGELHYGQPAAVPTFSFLDDRVDAIEKMMQPGPAKRIEADLAAQAEGLLKGGSSWSNIYTGGASQEESHFCGASIGLGDLWRTGKLRNILLFAFLHFGSFLRLVALLPVEIVLAVVDAIRGVIAGRQPLARELVFVFARVLVCVGLRELITLGAKVDIARGLPIIHVNFLGYDEQSHRRGPSSAFAHWTLKGIDRAITQLHRAARRADQRDYEVWIFSDHGQTRATPFRKKVDGGLDALVRKHLRRHGIEPDADANASVPRADANQGHTSAAFLFRGPRAERRLARDTERSRLSVFEKKVFALAAMGPVGHLYLAQTLPPDHLRRFAADLVADGLPGILVPHDDGESVTWLTARGEYQLPRDADVLPHAKALRPVVARDLAALAHHRFGGQLVALGWTPHGESYTFADENGSHAGASLDETGAFLLLPHHVRPTVKDRPMRPRELRAMALTHLGRLSPDDGGSRPPFARRTHDAAEPAAPAEPVEEKPALRIATLNTHSCIGMDGRCSPNRIARLIETLDADVIALQELDVGQSRSRGEDQLRELSIRTGLQSAWCRCLDLGDGAAYGHGLLSRYPILSAHTIRLPHRGSLEQRAALHSIIDFHGSPVHVLSTHFGLTRWERITQAHALLGDEGLGQVPATEPVVLCGDLNTAGGSPSYRALARRLRNVQAHCPRHVGRPTFPSVLPVRQLDHIFVSRHFAIASVSIPRNELAATATDHLPLVAELKLKTPPPSSPDSPTVAAFATAAV</sequence>
<keyword evidence="3" id="KW-0378">Hydrolase</keyword>
<dbReference type="InterPro" id="IPR051916">
    <property type="entry name" value="GPI-anchor_lipid_remodeler"/>
</dbReference>
<protein>
    <submittedName>
        <fullName evidence="3">Endonuclease/exonuclease/phosphatase family protein</fullName>
    </submittedName>
</protein>
<dbReference type="SUPFAM" id="SSF56219">
    <property type="entry name" value="DNase I-like"/>
    <property type="match status" value="1"/>
</dbReference>
<keyword evidence="3" id="KW-0540">Nuclease</keyword>
<dbReference type="RefSeq" id="WP_221032107.1">
    <property type="nucleotide sequence ID" value="NZ_CP139781.1"/>
</dbReference>
<feature type="domain" description="Endonuclease/exonuclease/phosphatase" evidence="2">
    <location>
        <begin position="582"/>
        <end position="808"/>
    </location>
</feature>